<gene>
    <name evidence="1" type="ORF">FMOSSE_LOCUS3412</name>
</gene>
<accession>A0A9N8WG11</accession>
<evidence type="ECO:0000313" key="2">
    <source>
        <dbReference type="Proteomes" id="UP000789375"/>
    </source>
</evidence>
<name>A0A9N8WG11_FUNMO</name>
<reference evidence="1" key="1">
    <citation type="submission" date="2021-06" db="EMBL/GenBank/DDBJ databases">
        <authorList>
            <person name="Kallberg Y."/>
            <person name="Tangrot J."/>
            <person name="Rosling A."/>
        </authorList>
    </citation>
    <scope>NUCLEOTIDE SEQUENCE</scope>
    <source>
        <strain evidence="1">87-6 pot B 2015</strain>
    </source>
</reference>
<organism evidence="1 2">
    <name type="scientific">Funneliformis mosseae</name>
    <name type="common">Endomycorrhizal fungus</name>
    <name type="synonym">Glomus mosseae</name>
    <dbReference type="NCBI Taxonomy" id="27381"/>
    <lineage>
        <taxon>Eukaryota</taxon>
        <taxon>Fungi</taxon>
        <taxon>Fungi incertae sedis</taxon>
        <taxon>Mucoromycota</taxon>
        <taxon>Glomeromycotina</taxon>
        <taxon>Glomeromycetes</taxon>
        <taxon>Glomerales</taxon>
        <taxon>Glomeraceae</taxon>
        <taxon>Funneliformis</taxon>
    </lineage>
</organism>
<dbReference type="AlphaFoldDB" id="A0A9N8WG11"/>
<protein>
    <submittedName>
        <fullName evidence="1">8337_t:CDS:1</fullName>
    </submittedName>
</protein>
<comment type="caution">
    <text evidence="1">The sequence shown here is derived from an EMBL/GenBank/DDBJ whole genome shotgun (WGS) entry which is preliminary data.</text>
</comment>
<evidence type="ECO:0000313" key="1">
    <source>
        <dbReference type="EMBL" id="CAG8488656.1"/>
    </source>
</evidence>
<dbReference type="EMBL" id="CAJVPP010000508">
    <property type="protein sequence ID" value="CAG8488656.1"/>
    <property type="molecule type" value="Genomic_DNA"/>
</dbReference>
<proteinExistence type="predicted"/>
<dbReference type="Proteomes" id="UP000789375">
    <property type="component" value="Unassembled WGS sequence"/>
</dbReference>
<sequence>MTQNRPFTNFASINNGRILWTRSPRIINQRGRRIQYRRRRNTNVQRINNEEMLNRIVNLPMQATNDPCINGFFNDSY</sequence>
<keyword evidence="2" id="KW-1185">Reference proteome</keyword>